<keyword evidence="2" id="KW-1185">Reference proteome</keyword>
<sequence length="93" mass="10601">MFNFDKFCKAQCPYSYIEIKEHMEPCINCPVSTFLDINDELEQIIKSAHYWLSSNRPRGQAETTLKCGHVDRLGAPMCKSCTKKALNSAIRAN</sequence>
<dbReference type="Proteomes" id="UP000045545">
    <property type="component" value="Unassembled WGS sequence"/>
</dbReference>
<accession>A0A0E4G9I3</accession>
<evidence type="ECO:0000313" key="1">
    <source>
        <dbReference type="EMBL" id="CFX15474.1"/>
    </source>
</evidence>
<dbReference type="AlphaFoldDB" id="A0A0E4G9I3"/>
<evidence type="ECO:0000313" key="2">
    <source>
        <dbReference type="Proteomes" id="UP000045545"/>
    </source>
</evidence>
<dbReference type="STRING" id="690567.634"/>
<dbReference type="RefSeq" id="WP_046495717.1">
    <property type="nucleotide sequence ID" value="NZ_CGIH01000009.1"/>
</dbReference>
<dbReference type="EMBL" id="CGIH01000009">
    <property type="protein sequence ID" value="CFX15474.1"/>
    <property type="molecule type" value="Genomic_DNA"/>
</dbReference>
<name>A0A0E4G9I3_9FIRM</name>
<proteinExistence type="predicted"/>
<protein>
    <submittedName>
        <fullName evidence="1">Uncharacterized</fullName>
    </submittedName>
</protein>
<organism evidence="1 2">
    <name type="scientific">Syntrophomonas zehnderi OL-4</name>
    <dbReference type="NCBI Taxonomy" id="690567"/>
    <lineage>
        <taxon>Bacteria</taxon>
        <taxon>Bacillati</taxon>
        <taxon>Bacillota</taxon>
        <taxon>Clostridia</taxon>
        <taxon>Eubacteriales</taxon>
        <taxon>Syntrophomonadaceae</taxon>
        <taxon>Syntrophomonas</taxon>
    </lineage>
</organism>
<gene>
    <name evidence="1" type="ORF">634</name>
</gene>
<reference evidence="1 2" key="1">
    <citation type="submission" date="2015-03" db="EMBL/GenBank/DDBJ databases">
        <authorList>
            <person name="Murphy D."/>
        </authorList>
    </citation>
    <scope>NUCLEOTIDE SEQUENCE [LARGE SCALE GENOMIC DNA]</scope>
    <source>
        <strain evidence="1 2">OL-4</strain>
    </source>
</reference>